<accession>A0ABX2IEV3</accession>
<protein>
    <recommendedName>
        <fullName evidence="3">ArsR family transcriptional regulator</fullName>
    </recommendedName>
</protein>
<sequence length="183" mass="20305">MDRLVFAKTSAGLDEIQQRQMRLHPRVRSLLILVDGKQPVSELRGKFAVDPVILQEHLELLQEAGLIHPVVESVEPTPHTGPASNLPEVVELPAQGEASWMSEMQSPLPSDESSRLMALYRIYTETISASFAAKSAPYLKELDKAARIGDYIALGNKIITALNKSARVNLAVEFKRKVKPLLR</sequence>
<reference evidence="1 2" key="1">
    <citation type="submission" date="2020-06" db="EMBL/GenBank/DDBJ databases">
        <title>Draft genome of Uliginosibacterium sp. IMCC34675.</title>
        <authorList>
            <person name="Song J."/>
        </authorList>
    </citation>
    <scope>NUCLEOTIDE SEQUENCE [LARGE SCALE GENOMIC DNA]</scope>
    <source>
        <strain evidence="1 2">IMCC34675</strain>
    </source>
</reference>
<comment type="caution">
    <text evidence="1">The sequence shown here is derived from an EMBL/GenBank/DDBJ whole genome shotgun (WGS) entry which is preliminary data.</text>
</comment>
<evidence type="ECO:0008006" key="3">
    <source>
        <dbReference type="Google" id="ProtNLM"/>
    </source>
</evidence>
<organism evidence="1 2">
    <name type="scientific">Uliginosibacterium aquaticum</name>
    <dbReference type="NCBI Taxonomy" id="2731212"/>
    <lineage>
        <taxon>Bacteria</taxon>
        <taxon>Pseudomonadati</taxon>
        <taxon>Pseudomonadota</taxon>
        <taxon>Betaproteobacteria</taxon>
        <taxon>Rhodocyclales</taxon>
        <taxon>Zoogloeaceae</taxon>
        <taxon>Uliginosibacterium</taxon>
    </lineage>
</organism>
<evidence type="ECO:0000313" key="1">
    <source>
        <dbReference type="EMBL" id="NSL55219.1"/>
    </source>
</evidence>
<gene>
    <name evidence="1" type="ORF">HJ583_009315</name>
</gene>
<name>A0ABX2IEV3_9RHOO</name>
<dbReference type="InterPro" id="IPR036390">
    <property type="entry name" value="WH_DNA-bd_sf"/>
</dbReference>
<evidence type="ECO:0000313" key="2">
    <source>
        <dbReference type="Proteomes" id="UP000778523"/>
    </source>
</evidence>
<dbReference type="EMBL" id="JABCSC020000002">
    <property type="protein sequence ID" value="NSL55219.1"/>
    <property type="molecule type" value="Genomic_DNA"/>
</dbReference>
<dbReference type="SUPFAM" id="SSF46785">
    <property type="entry name" value="Winged helix' DNA-binding domain"/>
    <property type="match status" value="1"/>
</dbReference>
<dbReference type="RefSeq" id="WP_170021665.1">
    <property type="nucleotide sequence ID" value="NZ_JABCSC020000002.1"/>
</dbReference>
<keyword evidence="2" id="KW-1185">Reference proteome</keyword>
<dbReference type="Proteomes" id="UP000778523">
    <property type="component" value="Unassembled WGS sequence"/>
</dbReference>
<proteinExistence type="predicted"/>